<accession>A0A3S3S416</accession>
<gene>
    <name evidence="1" type="ORF">EPK99_20390</name>
</gene>
<dbReference type="Proteomes" id="UP000287687">
    <property type="component" value="Unassembled WGS sequence"/>
</dbReference>
<dbReference type="SUPFAM" id="SSF53955">
    <property type="entry name" value="Lysozyme-like"/>
    <property type="match status" value="1"/>
</dbReference>
<dbReference type="InterPro" id="IPR023346">
    <property type="entry name" value="Lysozyme-like_dom_sf"/>
</dbReference>
<dbReference type="AlphaFoldDB" id="A0A3S3S416"/>
<dbReference type="EMBL" id="SBIP01000004">
    <property type="protein sequence ID" value="RWX76158.1"/>
    <property type="molecule type" value="Genomic_DNA"/>
</dbReference>
<protein>
    <recommendedName>
        <fullName evidence="3">Chitinase</fullName>
    </recommendedName>
</protein>
<evidence type="ECO:0000313" key="1">
    <source>
        <dbReference type="EMBL" id="RWX76158.1"/>
    </source>
</evidence>
<comment type="caution">
    <text evidence="1">The sequence shown here is derived from an EMBL/GenBank/DDBJ whole genome shotgun (WGS) entry which is preliminary data.</text>
</comment>
<dbReference type="PANTHER" id="PTHR34408">
    <property type="entry name" value="FAMILY PROTEIN, PUTATIVE-RELATED"/>
    <property type="match status" value="1"/>
</dbReference>
<evidence type="ECO:0000313" key="2">
    <source>
        <dbReference type="Proteomes" id="UP000287687"/>
    </source>
</evidence>
<evidence type="ECO:0008006" key="3">
    <source>
        <dbReference type="Google" id="ProtNLM"/>
    </source>
</evidence>
<organism evidence="1 2">
    <name type="scientific">Neorhizobium lilium</name>
    <dbReference type="NCBI Taxonomy" id="2503024"/>
    <lineage>
        <taxon>Bacteria</taxon>
        <taxon>Pseudomonadati</taxon>
        <taxon>Pseudomonadota</taxon>
        <taxon>Alphaproteobacteria</taxon>
        <taxon>Hyphomicrobiales</taxon>
        <taxon>Rhizobiaceae</taxon>
        <taxon>Rhizobium/Agrobacterium group</taxon>
        <taxon>Neorhizobium</taxon>
    </lineage>
</organism>
<dbReference type="InterPro" id="IPR052354">
    <property type="entry name" value="Cell_Wall_Dynamics_Protein"/>
</dbReference>
<name>A0A3S3S416_9HYPH</name>
<dbReference type="PANTHER" id="PTHR34408:SF1">
    <property type="entry name" value="GLYCOSYL HYDROLASE FAMILY 19 DOMAIN-CONTAINING PROTEIN HI_1415"/>
    <property type="match status" value="1"/>
</dbReference>
<dbReference type="Gene3D" id="1.10.530.10">
    <property type="match status" value="1"/>
</dbReference>
<keyword evidence="2" id="KW-1185">Reference proteome</keyword>
<dbReference type="OrthoDB" id="3078754at2"/>
<proteinExistence type="predicted"/>
<reference evidence="1 2" key="1">
    <citation type="submission" date="2019-01" db="EMBL/GenBank/DDBJ databases">
        <title>The draft genome of Rhizobium sp. 24NR.</title>
        <authorList>
            <person name="Liu L."/>
            <person name="Liang L."/>
            <person name="Shi S."/>
            <person name="Xu L."/>
            <person name="Wang X."/>
            <person name="Li L."/>
            <person name="Zhang X."/>
        </authorList>
    </citation>
    <scope>NUCLEOTIDE SEQUENCE [LARGE SCALE GENOMIC DNA]</scope>
    <source>
        <strain evidence="1 2">24NR</strain>
    </source>
</reference>
<sequence>MNRSFFFDHLSDALYRKGLSQAQVNGHEAVLDYWEAHHAHEDDRWLAYSLATAFHETGRTLLPVVENLNYTAERLLVVFPSRFTPEEARRYARRPERIANRVYGGRLGNGPEASGDGWRYRGRGLVQITGRSNYGKFGLAGEPDRALEPRTAVRILVEGMIAGRYTGKSLASYFHGDEADWVNARKIINALDRASDIADYARSYYASISYTVGAQAA</sequence>